<accession>A0A319CYY8</accession>
<keyword evidence="1" id="KW-0812">Transmembrane</keyword>
<dbReference type="VEuPathDB" id="FungiDB:BO71DRAFT_98812"/>
<dbReference type="EMBL" id="KZ826009">
    <property type="protein sequence ID" value="PYH89831.1"/>
    <property type="molecule type" value="Genomic_DNA"/>
</dbReference>
<feature type="transmembrane region" description="Helical" evidence="1">
    <location>
        <begin position="46"/>
        <end position="65"/>
    </location>
</feature>
<reference evidence="2 3" key="1">
    <citation type="submission" date="2018-02" db="EMBL/GenBank/DDBJ databases">
        <title>The genomes of Aspergillus section Nigri reveals drivers in fungal speciation.</title>
        <authorList>
            <consortium name="DOE Joint Genome Institute"/>
            <person name="Vesth T.C."/>
            <person name="Nybo J."/>
            <person name="Theobald S."/>
            <person name="Brandl J."/>
            <person name="Frisvad J.C."/>
            <person name="Nielsen K.F."/>
            <person name="Lyhne E.K."/>
            <person name="Kogle M.E."/>
            <person name="Kuo A."/>
            <person name="Riley R."/>
            <person name="Clum A."/>
            <person name="Nolan M."/>
            <person name="Lipzen A."/>
            <person name="Salamov A."/>
            <person name="Henrissat B."/>
            <person name="Wiebenga A."/>
            <person name="De vries R.P."/>
            <person name="Grigoriev I.V."/>
            <person name="Mortensen U.H."/>
            <person name="Andersen M.R."/>
            <person name="Baker S.E."/>
        </authorList>
    </citation>
    <scope>NUCLEOTIDE SEQUENCE [LARGE SCALE GENOMIC DNA]</scope>
    <source>
        <strain evidence="2 3">CBS 707.79</strain>
    </source>
</reference>
<evidence type="ECO:0000313" key="2">
    <source>
        <dbReference type="EMBL" id="PYH89831.1"/>
    </source>
</evidence>
<organism evidence="2 3">
    <name type="scientific">Aspergillus ellipticus CBS 707.79</name>
    <dbReference type="NCBI Taxonomy" id="1448320"/>
    <lineage>
        <taxon>Eukaryota</taxon>
        <taxon>Fungi</taxon>
        <taxon>Dikarya</taxon>
        <taxon>Ascomycota</taxon>
        <taxon>Pezizomycotina</taxon>
        <taxon>Eurotiomycetes</taxon>
        <taxon>Eurotiomycetidae</taxon>
        <taxon>Eurotiales</taxon>
        <taxon>Aspergillaceae</taxon>
        <taxon>Aspergillus</taxon>
        <taxon>Aspergillus subgen. Circumdati</taxon>
    </lineage>
</organism>
<dbReference type="Proteomes" id="UP000247810">
    <property type="component" value="Unassembled WGS sequence"/>
</dbReference>
<keyword evidence="3" id="KW-1185">Reference proteome</keyword>
<keyword evidence="1" id="KW-0472">Membrane</keyword>
<dbReference type="AlphaFoldDB" id="A0A319CYY8"/>
<evidence type="ECO:0000256" key="1">
    <source>
        <dbReference type="SAM" id="Phobius"/>
    </source>
</evidence>
<evidence type="ECO:0000313" key="3">
    <source>
        <dbReference type="Proteomes" id="UP000247810"/>
    </source>
</evidence>
<sequence>MCVKARGKCQQPTTSLPRPSFLPLHEGKGREGGGFTPRLGRGWRLLFTYLGIGDIWFIWGGWVLVGGWMGRVLLSGCGCGCYCCCGGGFVLGCLGLGLG</sequence>
<gene>
    <name evidence="2" type="ORF">BO71DRAFT_98812</name>
</gene>
<protein>
    <recommendedName>
        <fullName evidence="4">Transmembrane protein</fullName>
    </recommendedName>
</protein>
<proteinExistence type="predicted"/>
<keyword evidence="1" id="KW-1133">Transmembrane helix</keyword>
<evidence type="ECO:0008006" key="4">
    <source>
        <dbReference type="Google" id="ProtNLM"/>
    </source>
</evidence>
<name>A0A319CYY8_9EURO</name>
<feature type="transmembrane region" description="Helical" evidence="1">
    <location>
        <begin position="72"/>
        <end position="98"/>
    </location>
</feature>